<evidence type="ECO:0000256" key="1">
    <source>
        <dbReference type="ARBA" id="ARBA00004123"/>
    </source>
</evidence>
<keyword evidence="6" id="KW-0539">Nucleus</keyword>
<evidence type="ECO:0000313" key="7">
    <source>
        <dbReference type="EMBL" id="KAK7275555.1"/>
    </source>
</evidence>
<dbReference type="Pfam" id="PF05158">
    <property type="entry name" value="RNA_pol_Rpc34"/>
    <property type="match status" value="2"/>
</dbReference>
<dbReference type="Proteomes" id="UP001372338">
    <property type="component" value="Unassembled WGS sequence"/>
</dbReference>
<dbReference type="EMBL" id="JAYWIO010000003">
    <property type="protein sequence ID" value="KAK7275555.1"/>
    <property type="molecule type" value="Genomic_DNA"/>
</dbReference>
<sequence length="865" mass="95519">MKVKLTFGLNALVGKKNSKEDKLNWKGNWNPINALSLMMYTVSKGYNVDSYELGNELCSEGVSARVDSVQYAKDMTTLRLIVNRLYPDASTRPKVLGPAGFYGKEWFDSFLQHTGPGVLDGVTHHIYNLGAGVDKNLINKVQDPFYLSQFAQTFKDVSEAVKDFTPWAGPWVGESGGAYNSGGKDVSDTFVNGFWYLDQLGMASTFNHKVYCRQALIGGNYALLNTTTFIPNPDYYGALLWHRLMGKSVLSISHEGSPYLRTYAHCSKKGPGITVLLINMSNSTSFDVSLVEDMNLYPKAEEIVEDMNLYPGTEEKSESQSREEYHLTPKDGNIQSQVVLLNGTPLRLTKSLDIPELKPELVDPSSKIKVVPDSIVFVTLKSFNAPACAYNTNKSRGICHIVIALLILTKPLVEYKSIFMHPRPSLQYVQRGSTSKPGQRNELPLGICIVRTEPSNLVPKVATPKPNSKLIPHCHCSQISIALRKHSHTAAAAIPFSSYTVTTSKKNSQVSSLCTPYSPLHFFIICTPISCIFNNTKTLGTMSGANANKRKRQDTTLASVSDSLSNEERIVYDIIRSKQDMGIWTGDIKRETTIPDNILKKAIKLLQDKQLIKQVKSIQNKARTLFMATEFQPSKEITGGHWYTEGKLDVEFIDTLKELCLGYLSRQKVATVDMVVEFAKKTGAFKVEITDQNLEEVLNILVLENVVSQVKSTGFGEFAAVPVGRVCYGYKGKVGGAKEGSKVGAMASTPCGVCPRINFCTPDGVVNPMKCYYFDKWFVMPGIGMNLRNLSLQAQIVAAIVYVVTLSDMRHNLTLQTNFSGIKAYRNWIAQKSLDAMIGLQVETEASGGISSSLGLGDAFGYNSN</sequence>
<evidence type="ECO:0000313" key="8">
    <source>
        <dbReference type="Proteomes" id="UP001372338"/>
    </source>
</evidence>
<dbReference type="PANTHER" id="PTHR14363:SF13">
    <property type="entry name" value="OS07G0598400 PROTEIN"/>
    <property type="match status" value="1"/>
</dbReference>
<keyword evidence="8" id="KW-1185">Reference proteome</keyword>
<comment type="similarity">
    <text evidence="3">Belongs to the eukaryotic RPC34/RPC39 RNA polymerase subunit family.</text>
</comment>
<dbReference type="InterPro" id="IPR036390">
    <property type="entry name" value="WH_DNA-bd_sf"/>
</dbReference>
<dbReference type="InterPro" id="IPR017853">
    <property type="entry name" value="GH"/>
</dbReference>
<evidence type="ECO:0000256" key="4">
    <source>
        <dbReference type="ARBA" id="ARBA00022478"/>
    </source>
</evidence>
<dbReference type="InterPro" id="IPR005199">
    <property type="entry name" value="Glyco_hydro_79"/>
</dbReference>
<dbReference type="GO" id="GO:0005654">
    <property type="term" value="C:nucleoplasm"/>
    <property type="evidence" value="ECO:0007669"/>
    <property type="project" value="UniProtKB-ARBA"/>
</dbReference>
<dbReference type="GO" id="GO:0004566">
    <property type="term" value="F:beta-glucuronidase activity"/>
    <property type="evidence" value="ECO:0007669"/>
    <property type="project" value="TreeGrafter"/>
</dbReference>
<dbReference type="SUPFAM" id="SSF51445">
    <property type="entry name" value="(Trans)glycosidases"/>
    <property type="match status" value="1"/>
</dbReference>
<evidence type="ECO:0000256" key="6">
    <source>
        <dbReference type="ARBA" id="ARBA00023242"/>
    </source>
</evidence>
<dbReference type="Gene3D" id="1.10.10.10">
    <property type="entry name" value="Winged helix-like DNA-binding domain superfamily/Winged helix DNA-binding domain"/>
    <property type="match status" value="1"/>
</dbReference>
<accession>A0AAN9FGY8</accession>
<dbReference type="Pfam" id="PF03662">
    <property type="entry name" value="Glyco_hydro_79n"/>
    <property type="match status" value="1"/>
</dbReference>
<dbReference type="InterPro" id="IPR036388">
    <property type="entry name" value="WH-like_DNA-bd_sf"/>
</dbReference>
<evidence type="ECO:0000256" key="2">
    <source>
        <dbReference type="ARBA" id="ARBA00009800"/>
    </source>
</evidence>
<dbReference type="GO" id="GO:0016020">
    <property type="term" value="C:membrane"/>
    <property type="evidence" value="ECO:0007669"/>
    <property type="project" value="InterPro"/>
</dbReference>
<dbReference type="SUPFAM" id="SSF46785">
    <property type="entry name" value="Winged helix' DNA-binding domain"/>
    <property type="match status" value="1"/>
</dbReference>
<dbReference type="PANTHER" id="PTHR14363">
    <property type="entry name" value="HEPARANASE-RELATED"/>
    <property type="match status" value="1"/>
</dbReference>
<dbReference type="GO" id="GO:0005737">
    <property type="term" value="C:cytoplasm"/>
    <property type="evidence" value="ECO:0007669"/>
    <property type="project" value="UniProtKB-ARBA"/>
</dbReference>
<gene>
    <name evidence="7" type="ORF">RIF29_16674</name>
</gene>
<dbReference type="GO" id="GO:0009505">
    <property type="term" value="C:plant-type cell wall"/>
    <property type="evidence" value="ECO:0007669"/>
    <property type="project" value="TreeGrafter"/>
</dbReference>
<dbReference type="FunFam" id="1.10.10.10:FF:000116">
    <property type="entry name" value="DNA-directed RNA polymerase III subunit RPC6"/>
    <property type="match status" value="1"/>
</dbReference>
<dbReference type="GO" id="GO:0005666">
    <property type="term" value="C:RNA polymerase III complex"/>
    <property type="evidence" value="ECO:0007669"/>
    <property type="project" value="InterPro"/>
</dbReference>
<name>A0AAN9FGY8_CROPI</name>
<reference evidence="7 8" key="1">
    <citation type="submission" date="2024-01" db="EMBL/GenBank/DDBJ databases">
        <title>The genomes of 5 underutilized Papilionoideae crops provide insights into root nodulation and disease resistanc.</title>
        <authorList>
            <person name="Yuan L."/>
        </authorList>
    </citation>
    <scope>NUCLEOTIDE SEQUENCE [LARGE SCALE GENOMIC DNA]</scope>
    <source>
        <strain evidence="7">ZHUSHIDOU_FW_LH</strain>
        <tissue evidence="7">Leaf</tissue>
    </source>
</reference>
<dbReference type="GO" id="GO:0006383">
    <property type="term" value="P:transcription by RNA polymerase III"/>
    <property type="evidence" value="ECO:0007669"/>
    <property type="project" value="InterPro"/>
</dbReference>
<protein>
    <submittedName>
        <fullName evidence="7">Uncharacterized protein</fullName>
    </submittedName>
</protein>
<dbReference type="Gene3D" id="3.20.20.80">
    <property type="entry name" value="Glycosidases"/>
    <property type="match status" value="1"/>
</dbReference>
<dbReference type="InterPro" id="IPR007832">
    <property type="entry name" value="RNA_pol_Rpc34"/>
</dbReference>
<evidence type="ECO:0000256" key="5">
    <source>
        <dbReference type="ARBA" id="ARBA00023163"/>
    </source>
</evidence>
<dbReference type="AlphaFoldDB" id="A0AAN9FGY8"/>
<comment type="caution">
    <text evidence="7">The sequence shown here is derived from an EMBL/GenBank/DDBJ whole genome shotgun (WGS) entry which is preliminary data.</text>
</comment>
<proteinExistence type="inferred from homology"/>
<organism evidence="7 8">
    <name type="scientific">Crotalaria pallida</name>
    <name type="common">Smooth rattlebox</name>
    <name type="synonym">Crotalaria striata</name>
    <dbReference type="NCBI Taxonomy" id="3830"/>
    <lineage>
        <taxon>Eukaryota</taxon>
        <taxon>Viridiplantae</taxon>
        <taxon>Streptophyta</taxon>
        <taxon>Embryophyta</taxon>
        <taxon>Tracheophyta</taxon>
        <taxon>Spermatophyta</taxon>
        <taxon>Magnoliopsida</taxon>
        <taxon>eudicotyledons</taxon>
        <taxon>Gunneridae</taxon>
        <taxon>Pentapetalae</taxon>
        <taxon>rosids</taxon>
        <taxon>fabids</taxon>
        <taxon>Fabales</taxon>
        <taxon>Fabaceae</taxon>
        <taxon>Papilionoideae</taxon>
        <taxon>50 kb inversion clade</taxon>
        <taxon>genistoids sensu lato</taxon>
        <taxon>core genistoids</taxon>
        <taxon>Crotalarieae</taxon>
        <taxon>Crotalaria</taxon>
    </lineage>
</organism>
<comment type="similarity">
    <text evidence="2">Belongs to the glycosyl hydrolase 79 family.</text>
</comment>
<evidence type="ECO:0000256" key="3">
    <source>
        <dbReference type="ARBA" id="ARBA00011038"/>
    </source>
</evidence>
<comment type="subcellular location">
    <subcellularLocation>
        <location evidence="1">Nucleus</location>
    </subcellularLocation>
</comment>
<keyword evidence="4" id="KW-0240">DNA-directed RNA polymerase</keyword>
<keyword evidence="5" id="KW-0804">Transcription</keyword>